<dbReference type="Gene3D" id="3.40.50.150">
    <property type="entry name" value="Vaccinia Virus protein VP39"/>
    <property type="match status" value="1"/>
</dbReference>
<keyword evidence="2" id="KW-0808">Transferase</keyword>
<dbReference type="PANTHER" id="PTHR43464:SF19">
    <property type="entry name" value="UBIQUINONE BIOSYNTHESIS O-METHYLTRANSFERASE, MITOCHONDRIAL"/>
    <property type="match status" value="1"/>
</dbReference>
<dbReference type="AlphaFoldDB" id="G8XHN0"/>
<dbReference type="KEGG" id="scy:SCATT_p16740"/>
<dbReference type="HOGENOM" id="CLU_049749_5_1_11"/>
<evidence type="ECO:0000259" key="4">
    <source>
        <dbReference type="Pfam" id="PF08241"/>
    </source>
</evidence>
<dbReference type="EMBL" id="CP003229">
    <property type="protein sequence ID" value="AEW99867.1"/>
    <property type="molecule type" value="Genomic_DNA"/>
</dbReference>
<dbReference type="SUPFAM" id="SSF53335">
    <property type="entry name" value="S-adenosyl-L-methionine-dependent methyltransferases"/>
    <property type="match status" value="1"/>
</dbReference>
<name>G8XHN0_STREN</name>
<gene>
    <name evidence="5" type="ordered locus">SCATT_p16740</name>
</gene>
<keyword evidence="3" id="KW-0949">S-adenosyl-L-methionine</keyword>
<accession>G8XHN0</accession>
<organism evidence="5 6">
    <name type="scientific">Streptantibioticus cattleyicolor (strain ATCC 35852 / DSM 46488 / JCM 4925 / NBRC 14057 / NRRL 8057)</name>
    <name type="common">Streptomyces cattleya</name>
    <dbReference type="NCBI Taxonomy" id="1003195"/>
    <lineage>
        <taxon>Bacteria</taxon>
        <taxon>Bacillati</taxon>
        <taxon>Actinomycetota</taxon>
        <taxon>Actinomycetes</taxon>
        <taxon>Kitasatosporales</taxon>
        <taxon>Streptomycetaceae</taxon>
        <taxon>Streptantibioticus</taxon>
    </lineage>
</organism>
<dbReference type="Proteomes" id="UP000007842">
    <property type="component" value="Plasmid pSCATT"/>
</dbReference>
<dbReference type="RefSeq" id="WP_014627157.1">
    <property type="nucleotide sequence ID" value="NC_016113.1"/>
</dbReference>
<keyword evidence="5" id="KW-0614">Plasmid</keyword>
<dbReference type="PATRIC" id="fig|1003195.29.peg.7470"/>
<protein>
    <submittedName>
        <fullName evidence="5">Methylase</fullName>
    </submittedName>
</protein>
<proteinExistence type="predicted"/>
<keyword evidence="6" id="KW-1185">Reference proteome</keyword>
<sequence>MDRNDIRRWDSVAQRYADWLSGADGPDGKEVTEMVTSAVLEVIGDVSGSRVLDLGCGEGHLARTLARMGAVVDGVDGSAGMIAIARRASAGLAVAFRQSDIRTVLPYPERNFDVAVYNMVLMDVDQVADVVRQAERVLKENGRFVFSITHPCFSAHILGRQESSGEQQGCRPRRRYTVPVRWTKNPFGGMAPSATVTHYHRPIGYHVRAVLAAGLAICVFVETSMPEPSAHPDLHRFYLTAHSLIIAARK</sequence>
<dbReference type="OrthoDB" id="5566900at2"/>
<dbReference type="InterPro" id="IPR029063">
    <property type="entry name" value="SAM-dependent_MTases_sf"/>
</dbReference>
<feature type="domain" description="Methyltransferase type 11" evidence="4">
    <location>
        <begin position="52"/>
        <end position="146"/>
    </location>
</feature>
<geneLocation type="plasmid" evidence="5 6">
    <name>pSCATT</name>
</geneLocation>
<evidence type="ECO:0000256" key="1">
    <source>
        <dbReference type="ARBA" id="ARBA00022603"/>
    </source>
</evidence>
<evidence type="ECO:0000256" key="2">
    <source>
        <dbReference type="ARBA" id="ARBA00022679"/>
    </source>
</evidence>
<dbReference type="PANTHER" id="PTHR43464">
    <property type="entry name" value="METHYLTRANSFERASE"/>
    <property type="match status" value="1"/>
</dbReference>
<reference evidence="6" key="1">
    <citation type="submission" date="2011-12" db="EMBL/GenBank/DDBJ databases">
        <title>Complete genome sequence of Streptomyces cattleya strain DSM 46488.</title>
        <authorList>
            <person name="Ou H.-Y."/>
            <person name="Li P."/>
            <person name="Zhao C."/>
            <person name="O'Hagan D."/>
            <person name="Deng Z."/>
        </authorList>
    </citation>
    <scope>NUCLEOTIDE SEQUENCE [LARGE SCALE GENOMIC DNA]</scope>
    <source>
        <strain evidence="6">ATCC 35852 / DSM 46488 / JCM 4925 / NBRC 14057 / NRRL 8057</strain>
        <plasmid evidence="6">Plasmid pSCATT</plasmid>
    </source>
</reference>
<evidence type="ECO:0000313" key="6">
    <source>
        <dbReference type="Proteomes" id="UP000007842"/>
    </source>
</evidence>
<dbReference type="Pfam" id="PF08241">
    <property type="entry name" value="Methyltransf_11"/>
    <property type="match status" value="1"/>
</dbReference>
<dbReference type="GO" id="GO:0032259">
    <property type="term" value="P:methylation"/>
    <property type="evidence" value="ECO:0007669"/>
    <property type="project" value="UniProtKB-KW"/>
</dbReference>
<dbReference type="CDD" id="cd02440">
    <property type="entry name" value="AdoMet_MTases"/>
    <property type="match status" value="1"/>
</dbReference>
<dbReference type="GO" id="GO:0008757">
    <property type="term" value="F:S-adenosylmethionine-dependent methyltransferase activity"/>
    <property type="evidence" value="ECO:0007669"/>
    <property type="project" value="InterPro"/>
</dbReference>
<evidence type="ECO:0000313" key="5">
    <source>
        <dbReference type="EMBL" id="AEW99867.1"/>
    </source>
</evidence>
<evidence type="ECO:0000256" key="3">
    <source>
        <dbReference type="ARBA" id="ARBA00022691"/>
    </source>
</evidence>
<keyword evidence="1 5" id="KW-0489">Methyltransferase</keyword>
<dbReference type="InterPro" id="IPR013216">
    <property type="entry name" value="Methyltransf_11"/>
</dbReference>